<evidence type="ECO:0000313" key="2">
    <source>
        <dbReference type="Proteomes" id="UP000826513"/>
    </source>
</evidence>
<accession>A0ABX8T9Z6</accession>
<dbReference type="Proteomes" id="UP000826513">
    <property type="component" value="Plasmid pTiAF3.44"/>
</dbReference>
<dbReference type="RefSeq" id="WP_157835812.1">
    <property type="nucleotide sequence ID" value="NZ_CP039694.1"/>
</dbReference>
<proteinExistence type="predicted"/>
<keyword evidence="2" id="KW-1185">Reference proteome</keyword>
<dbReference type="Gene3D" id="3.40.50.1110">
    <property type="entry name" value="SGNH hydrolase"/>
    <property type="match status" value="1"/>
</dbReference>
<organism evidence="1 2">
    <name type="scientific">Agrobacterium larrymoorei</name>
    <dbReference type="NCBI Taxonomy" id="160699"/>
    <lineage>
        <taxon>Bacteria</taxon>
        <taxon>Pseudomonadati</taxon>
        <taxon>Pseudomonadota</taxon>
        <taxon>Alphaproteobacteria</taxon>
        <taxon>Hyphomicrobiales</taxon>
        <taxon>Rhizobiaceae</taxon>
        <taxon>Rhizobium/Agrobacterium group</taxon>
        <taxon>Agrobacterium</taxon>
    </lineage>
</organism>
<sequence>MSGFMQAGFFDAGGVMMSKGIDGIHLPRGANTKLGEALADAIKSLR</sequence>
<evidence type="ECO:0008006" key="3">
    <source>
        <dbReference type="Google" id="ProtNLM"/>
    </source>
</evidence>
<evidence type="ECO:0000313" key="1">
    <source>
        <dbReference type="EMBL" id="QYA10117.1"/>
    </source>
</evidence>
<keyword evidence="1" id="KW-0614">Plasmid</keyword>
<protein>
    <recommendedName>
        <fullName evidence="3">SGNH/GDSL hydrolase family protein</fullName>
    </recommendedName>
</protein>
<dbReference type="EMBL" id="CP072169">
    <property type="protein sequence ID" value="QYA10117.1"/>
    <property type="molecule type" value="Genomic_DNA"/>
</dbReference>
<name>A0ABX8T9Z6_9HYPH</name>
<gene>
    <name evidence="1" type="ORF">J5285_23135</name>
</gene>
<reference evidence="1 2" key="1">
    <citation type="submission" date="2021-03" db="EMBL/GenBank/DDBJ databases">
        <title>Rapid diversification of plasmids in a genus of pathogenic and nitrogen fixing bacteria.</title>
        <authorList>
            <person name="Weisberg A.J."/>
            <person name="Miller M."/>
            <person name="Ream W."/>
            <person name="Grunwald N.J."/>
            <person name="Chang J.H."/>
        </authorList>
    </citation>
    <scope>NUCLEOTIDE SEQUENCE [LARGE SCALE GENOMIC DNA]</scope>
    <source>
        <strain evidence="1 2">AF3.44</strain>
        <plasmid evidence="1 2">pTiAF3.44</plasmid>
    </source>
</reference>
<dbReference type="InterPro" id="IPR036514">
    <property type="entry name" value="SGNH_hydro_sf"/>
</dbReference>
<geneLocation type="plasmid" evidence="1 2">
    <name>pTiAF3.44</name>
</geneLocation>